<accession>A0A382GM90</accession>
<reference evidence="1" key="1">
    <citation type="submission" date="2018-05" db="EMBL/GenBank/DDBJ databases">
        <authorList>
            <person name="Lanie J.A."/>
            <person name="Ng W.-L."/>
            <person name="Kazmierczak K.M."/>
            <person name="Andrzejewski T.M."/>
            <person name="Davidsen T.M."/>
            <person name="Wayne K.J."/>
            <person name="Tettelin H."/>
            <person name="Glass J.I."/>
            <person name="Rusch D."/>
            <person name="Podicherti R."/>
            <person name="Tsui H.-C.T."/>
            <person name="Winkler M.E."/>
        </authorList>
    </citation>
    <scope>NUCLEOTIDE SEQUENCE</scope>
</reference>
<gene>
    <name evidence="1" type="ORF">METZ01_LOCUS228778</name>
</gene>
<proteinExistence type="predicted"/>
<evidence type="ECO:0000313" key="1">
    <source>
        <dbReference type="EMBL" id="SVB75924.1"/>
    </source>
</evidence>
<protein>
    <submittedName>
        <fullName evidence="1">Uncharacterized protein</fullName>
    </submittedName>
</protein>
<dbReference type="AlphaFoldDB" id="A0A382GM90"/>
<name>A0A382GM90_9ZZZZ</name>
<organism evidence="1">
    <name type="scientific">marine metagenome</name>
    <dbReference type="NCBI Taxonomy" id="408172"/>
    <lineage>
        <taxon>unclassified sequences</taxon>
        <taxon>metagenomes</taxon>
        <taxon>ecological metagenomes</taxon>
    </lineage>
</organism>
<sequence length="111" mass="13035">MQDENNARKGKMAFRYHEDSCGHYSTEFVGGYHRKDVRVDVYFLDETGGHNPDDHGVCLRYSDDPGDYASGPAWSYEKSDIKVWELYRKWCMKKGYKLQDLNWRKAKDGIT</sequence>
<dbReference type="EMBL" id="UINC01056189">
    <property type="protein sequence ID" value="SVB75924.1"/>
    <property type="molecule type" value="Genomic_DNA"/>
</dbReference>